<dbReference type="WBParaSite" id="PgR123_g019_t01">
    <property type="protein sequence ID" value="PgR123_g019_t01"/>
    <property type="gene ID" value="PgR123_g019"/>
</dbReference>
<proteinExistence type="predicted"/>
<protein>
    <submittedName>
        <fullName evidence="2">Uncharacterized protein</fullName>
    </submittedName>
</protein>
<dbReference type="Proteomes" id="UP000887569">
    <property type="component" value="Unplaced"/>
</dbReference>
<evidence type="ECO:0000313" key="2">
    <source>
        <dbReference type="WBParaSite" id="PgR123_g019_t01"/>
    </source>
</evidence>
<reference evidence="2" key="1">
    <citation type="submission" date="2022-11" db="UniProtKB">
        <authorList>
            <consortium name="WormBaseParasite"/>
        </authorList>
    </citation>
    <scope>IDENTIFICATION</scope>
</reference>
<accession>A0A915CCX5</accession>
<sequence>METRSDLARDLITEDTIAGLVTFGGLKAIFMYSDEYILPSFHISYAHLHLTLSPQLVTSLIVYFA</sequence>
<keyword evidence="1" id="KW-1185">Reference proteome</keyword>
<organism evidence="1 2">
    <name type="scientific">Parascaris univalens</name>
    <name type="common">Nematode worm</name>
    <dbReference type="NCBI Taxonomy" id="6257"/>
    <lineage>
        <taxon>Eukaryota</taxon>
        <taxon>Metazoa</taxon>
        <taxon>Ecdysozoa</taxon>
        <taxon>Nematoda</taxon>
        <taxon>Chromadorea</taxon>
        <taxon>Rhabditida</taxon>
        <taxon>Spirurina</taxon>
        <taxon>Ascaridomorpha</taxon>
        <taxon>Ascaridoidea</taxon>
        <taxon>Ascarididae</taxon>
        <taxon>Parascaris</taxon>
    </lineage>
</organism>
<dbReference type="AlphaFoldDB" id="A0A915CCX5"/>
<evidence type="ECO:0000313" key="1">
    <source>
        <dbReference type="Proteomes" id="UP000887569"/>
    </source>
</evidence>
<name>A0A915CCX5_PARUN</name>